<evidence type="ECO:0000313" key="2">
    <source>
        <dbReference type="EMBL" id="KAF3008569.1"/>
    </source>
</evidence>
<feature type="domain" description="Heterokaryon incompatibility" evidence="1">
    <location>
        <begin position="51"/>
        <end position="200"/>
    </location>
</feature>
<dbReference type="Pfam" id="PF06985">
    <property type="entry name" value="HET"/>
    <property type="match status" value="1"/>
</dbReference>
<dbReference type="OrthoDB" id="2157530at2759"/>
<dbReference type="PANTHER" id="PTHR24148:SF73">
    <property type="entry name" value="HET DOMAIN PROTEIN (AFU_ORTHOLOGUE AFUA_8G01020)"/>
    <property type="match status" value="1"/>
</dbReference>
<dbReference type="InterPro" id="IPR052895">
    <property type="entry name" value="HetReg/Transcr_Mod"/>
</dbReference>
<gene>
    <name evidence="2" type="ORF">E8E13_007243</name>
</gene>
<dbReference type="InterPro" id="IPR010730">
    <property type="entry name" value="HET"/>
</dbReference>
<proteinExistence type="predicted"/>
<accession>A0A9P4TMS7</accession>
<evidence type="ECO:0000259" key="1">
    <source>
        <dbReference type="Pfam" id="PF06985"/>
    </source>
</evidence>
<organism evidence="2 3">
    <name type="scientific">Curvularia kusanoi</name>
    <name type="common">Cochliobolus kusanoi</name>
    <dbReference type="NCBI Taxonomy" id="90978"/>
    <lineage>
        <taxon>Eukaryota</taxon>
        <taxon>Fungi</taxon>
        <taxon>Dikarya</taxon>
        <taxon>Ascomycota</taxon>
        <taxon>Pezizomycotina</taxon>
        <taxon>Dothideomycetes</taxon>
        <taxon>Pleosporomycetidae</taxon>
        <taxon>Pleosporales</taxon>
        <taxon>Pleosporineae</taxon>
        <taxon>Pleosporaceae</taxon>
        <taxon>Curvularia</taxon>
    </lineage>
</organism>
<protein>
    <recommendedName>
        <fullName evidence="1">Heterokaryon incompatibility domain-containing protein</fullName>
    </recommendedName>
</protein>
<dbReference type="AlphaFoldDB" id="A0A9P4TMS7"/>
<evidence type="ECO:0000313" key="3">
    <source>
        <dbReference type="Proteomes" id="UP000801428"/>
    </source>
</evidence>
<sequence length="632" mass="73538">MPLPANEQPESPYYGQALEIGEIRLLTIHWTTLDQFELRTERHSLNADLKFDAISYVWGTTPASVRVKCNNGTILITPSAFEMLGYLYLYKPEPERPIWIDAICINQNDAEEKAVQVPLMHHIYSGAETVFIWPGRLEQTALDCARDLQDILLPWDSYAAQQAVLQRWPLEWYSEWTPFWCGLVQLVSIEWFERLWTLQEAVLAKQAILFCSRSWVVLDQLLYLVLTFFVDQDHPFGYNGSIEYRFFQEWRNIEWLRGPGRVGAEWLPYLLDKLRLRCSVEEVDRIWAIFGILGEELQSLLSPLIDYTEIARREYWHTLTNCMKKVVTASQNLEVLHVVRAHSVKHPYLPSWCPDLRGRGEVPKYLTQFWIHEVDRIRQQRFRGTEDVEMIQEESRRIGSHGRKLIIVSENNNYMSVHGFEVDTIVEIVEDTCLVGAWHYTLDFTSFEDNYKEENPTHVAAMRWLKSGIELASRAFQQHVNDEDESGVAEEVFMSFWLSESVSDAGKSALTDAISSLTTFHYHRYAEDEERWNQAIAAMDQYRSLVGHTWVRTEGGRFGIATPRCRPGDKVCVFYGGQPLYVIRPHELEANCVPGDETELWDFVGLAYVPHLMNQHTTYDARKCPDRMYVLA</sequence>
<comment type="caution">
    <text evidence="2">The sequence shown here is derived from an EMBL/GenBank/DDBJ whole genome shotgun (WGS) entry which is preliminary data.</text>
</comment>
<dbReference type="PANTHER" id="PTHR24148">
    <property type="entry name" value="ANKYRIN REPEAT DOMAIN-CONTAINING PROTEIN 39 HOMOLOG-RELATED"/>
    <property type="match status" value="1"/>
</dbReference>
<dbReference type="EMBL" id="SWKU01000003">
    <property type="protein sequence ID" value="KAF3008569.1"/>
    <property type="molecule type" value="Genomic_DNA"/>
</dbReference>
<keyword evidence="3" id="KW-1185">Reference proteome</keyword>
<dbReference type="Proteomes" id="UP000801428">
    <property type="component" value="Unassembled WGS sequence"/>
</dbReference>
<reference evidence="2" key="1">
    <citation type="submission" date="2019-04" db="EMBL/GenBank/DDBJ databases">
        <title>Sequencing of skin fungus with MAO and IRED activity.</title>
        <authorList>
            <person name="Marsaioli A.J."/>
            <person name="Bonatto J.M.C."/>
            <person name="Reis Junior O."/>
        </authorList>
    </citation>
    <scope>NUCLEOTIDE SEQUENCE</scope>
    <source>
        <strain evidence="2">30M1</strain>
    </source>
</reference>
<name>A0A9P4TMS7_CURKU</name>